<dbReference type="NCBIfam" id="NF001908">
    <property type="entry name" value="PRK00668.1"/>
    <property type="match status" value="1"/>
</dbReference>
<keyword evidence="8" id="KW-0418">Kinase</keyword>
<protein>
    <recommendedName>
        <fullName evidence="4">Nucleoside diphosphate kinase</fullName>
        <ecNumber evidence="3">2.7.4.6</ecNumber>
    </recommendedName>
</protein>
<reference evidence="13" key="1">
    <citation type="submission" date="2018-05" db="EMBL/GenBank/DDBJ databases">
        <authorList>
            <person name="Lanie J.A."/>
            <person name="Ng W.-L."/>
            <person name="Kazmierczak K.M."/>
            <person name="Andrzejewski T.M."/>
            <person name="Davidsen T.M."/>
            <person name="Wayne K.J."/>
            <person name="Tettelin H."/>
            <person name="Glass J.I."/>
            <person name="Rusch D."/>
            <person name="Podicherti R."/>
            <person name="Tsui H.-C.T."/>
            <person name="Winkler M.E."/>
        </authorList>
    </citation>
    <scope>NUCLEOTIDE SEQUENCE</scope>
</reference>
<evidence type="ECO:0000313" key="13">
    <source>
        <dbReference type="EMBL" id="SVA92556.1"/>
    </source>
</evidence>
<dbReference type="FunFam" id="3.30.70.141:FF:000003">
    <property type="entry name" value="Nucleoside diphosphate kinase"/>
    <property type="match status" value="1"/>
</dbReference>
<evidence type="ECO:0000259" key="12">
    <source>
        <dbReference type="SMART" id="SM00562"/>
    </source>
</evidence>
<name>A0A381ZTI8_9ZZZZ</name>
<dbReference type="SMART" id="SM00562">
    <property type="entry name" value="NDK"/>
    <property type="match status" value="1"/>
</dbReference>
<evidence type="ECO:0000256" key="6">
    <source>
        <dbReference type="ARBA" id="ARBA00022723"/>
    </source>
</evidence>
<evidence type="ECO:0000256" key="8">
    <source>
        <dbReference type="ARBA" id="ARBA00022777"/>
    </source>
</evidence>
<dbReference type="InterPro" id="IPR001564">
    <property type="entry name" value="Nucleoside_diP_kinase"/>
</dbReference>
<comment type="similarity">
    <text evidence="2">Belongs to the NDK family.</text>
</comment>
<dbReference type="AlphaFoldDB" id="A0A381ZTI8"/>
<keyword evidence="6" id="KW-0479">Metal-binding</keyword>
<feature type="domain" description="Nucleoside diphosphate kinase-like" evidence="12">
    <location>
        <begin position="1"/>
        <end position="135"/>
    </location>
</feature>
<evidence type="ECO:0000256" key="1">
    <source>
        <dbReference type="ARBA" id="ARBA00001946"/>
    </source>
</evidence>
<accession>A0A381ZTI8</accession>
<keyword evidence="11" id="KW-0546">Nucleotide metabolism</keyword>
<gene>
    <name evidence="13" type="ORF">METZ01_LOCUS145410</name>
</gene>
<dbReference type="GO" id="GO:0046872">
    <property type="term" value="F:metal ion binding"/>
    <property type="evidence" value="ECO:0007669"/>
    <property type="project" value="UniProtKB-KW"/>
</dbReference>
<dbReference type="GO" id="GO:0005524">
    <property type="term" value="F:ATP binding"/>
    <property type="evidence" value="ECO:0007669"/>
    <property type="project" value="UniProtKB-KW"/>
</dbReference>
<dbReference type="EC" id="2.7.4.6" evidence="3"/>
<dbReference type="GO" id="GO:0006228">
    <property type="term" value="P:UTP biosynthetic process"/>
    <property type="evidence" value="ECO:0007669"/>
    <property type="project" value="InterPro"/>
</dbReference>
<organism evidence="13">
    <name type="scientific">marine metagenome</name>
    <dbReference type="NCBI Taxonomy" id="408172"/>
    <lineage>
        <taxon>unclassified sequences</taxon>
        <taxon>metagenomes</taxon>
        <taxon>ecological metagenomes</taxon>
    </lineage>
</organism>
<evidence type="ECO:0000256" key="10">
    <source>
        <dbReference type="ARBA" id="ARBA00022842"/>
    </source>
</evidence>
<dbReference type="CDD" id="cd04413">
    <property type="entry name" value="NDPk_I"/>
    <property type="match status" value="1"/>
</dbReference>
<dbReference type="GO" id="GO:0006183">
    <property type="term" value="P:GTP biosynthetic process"/>
    <property type="evidence" value="ECO:0007669"/>
    <property type="project" value="InterPro"/>
</dbReference>
<evidence type="ECO:0000256" key="7">
    <source>
        <dbReference type="ARBA" id="ARBA00022741"/>
    </source>
</evidence>
<evidence type="ECO:0000256" key="11">
    <source>
        <dbReference type="ARBA" id="ARBA00023080"/>
    </source>
</evidence>
<keyword evidence="9" id="KW-0067">ATP-binding</keyword>
<dbReference type="GO" id="GO:0004550">
    <property type="term" value="F:nucleoside diphosphate kinase activity"/>
    <property type="evidence" value="ECO:0007669"/>
    <property type="project" value="UniProtKB-EC"/>
</dbReference>
<keyword evidence="7" id="KW-0547">Nucleotide-binding</keyword>
<dbReference type="PRINTS" id="PR01243">
    <property type="entry name" value="NUCDPKINASE"/>
</dbReference>
<dbReference type="SUPFAM" id="SSF54919">
    <property type="entry name" value="Nucleoside diphosphate kinase, NDK"/>
    <property type="match status" value="1"/>
</dbReference>
<evidence type="ECO:0000256" key="9">
    <source>
        <dbReference type="ARBA" id="ARBA00022840"/>
    </source>
</evidence>
<dbReference type="EMBL" id="UINC01022599">
    <property type="protein sequence ID" value="SVA92556.1"/>
    <property type="molecule type" value="Genomic_DNA"/>
</dbReference>
<sequence length="135" mass="14720">MSRSLVICKPDAVERRLVGEIIRRIEAEGLSLAAAELRLLDTETLDRHYGEHLGKPFYGDLVMFMSRSPSLLLVVEGASETHLKVRAIMGATDPARADSGTIRGDLGTEMPENLVHGSDSAESAEREIAIFFPGL</sequence>
<comment type="cofactor">
    <cofactor evidence="1">
        <name>Mg(2+)</name>
        <dbReference type="ChEBI" id="CHEBI:18420"/>
    </cofactor>
</comment>
<proteinExistence type="inferred from homology"/>
<dbReference type="InterPro" id="IPR034907">
    <property type="entry name" value="NDK-like_dom"/>
</dbReference>
<evidence type="ECO:0000256" key="4">
    <source>
        <dbReference type="ARBA" id="ARBA00017632"/>
    </source>
</evidence>
<evidence type="ECO:0000256" key="2">
    <source>
        <dbReference type="ARBA" id="ARBA00008142"/>
    </source>
</evidence>
<dbReference type="Gene3D" id="3.30.70.141">
    <property type="entry name" value="Nucleoside diphosphate kinase-like domain"/>
    <property type="match status" value="1"/>
</dbReference>
<dbReference type="PANTHER" id="PTHR11349">
    <property type="entry name" value="NUCLEOSIDE DIPHOSPHATE KINASE"/>
    <property type="match status" value="1"/>
</dbReference>
<dbReference type="GO" id="GO:0006241">
    <property type="term" value="P:CTP biosynthetic process"/>
    <property type="evidence" value="ECO:0007669"/>
    <property type="project" value="InterPro"/>
</dbReference>
<evidence type="ECO:0000256" key="5">
    <source>
        <dbReference type="ARBA" id="ARBA00022679"/>
    </source>
</evidence>
<dbReference type="PROSITE" id="PS51374">
    <property type="entry name" value="NDPK_LIKE"/>
    <property type="match status" value="1"/>
</dbReference>
<evidence type="ECO:0000256" key="3">
    <source>
        <dbReference type="ARBA" id="ARBA00012966"/>
    </source>
</evidence>
<dbReference type="Pfam" id="PF00334">
    <property type="entry name" value="NDK"/>
    <property type="match status" value="1"/>
</dbReference>
<keyword evidence="10" id="KW-0460">Magnesium</keyword>
<keyword evidence="5" id="KW-0808">Transferase</keyword>
<dbReference type="InterPro" id="IPR036850">
    <property type="entry name" value="NDK-like_dom_sf"/>
</dbReference>